<keyword evidence="1 3" id="KW-0812">Transmembrane</keyword>
<dbReference type="SUPFAM" id="SSF54631">
    <property type="entry name" value="CBS-domain pair"/>
    <property type="match status" value="1"/>
</dbReference>
<feature type="region of interest" description="Disordered" evidence="2">
    <location>
        <begin position="1"/>
        <end position="55"/>
    </location>
</feature>
<feature type="region of interest" description="Disordered" evidence="2">
    <location>
        <begin position="510"/>
        <end position="572"/>
    </location>
</feature>
<dbReference type="PROSITE" id="PS51846">
    <property type="entry name" value="CNNM"/>
    <property type="match status" value="1"/>
</dbReference>
<accession>A0A0D0VJ33</accession>
<dbReference type="InterPro" id="IPR002550">
    <property type="entry name" value="CNNM"/>
</dbReference>
<dbReference type="InterPro" id="IPR045095">
    <property type="entry name" value="ACDP"/>
</dbReference>
<dbReference type="GO" id="GO:0005737">
    <property type="term" value="C:cytoplasm"/>
    <property type="evidence" value="ECO:0007669"/>
    <property type="project" value="TreeGrafter"/>
</dbReference>
<evidence type="ECO:0000256" key="3">
    <source>
        <dbReference type="SAM" id="Phobius"/>
    </source>
</evidence>
<feature type="transmembrane region" description="Helical" evidence="3">
    <location>
        <begin position="83"/>
        <end position="100"/>
    </location>
</feature>
<dbReference type="PANTHER" id="PTHR12064:SF90">
    <property type="entry name" value="CNNM TRANSMEMBRANE DOMAIN-CONTAINING PROTEIN"/>
    <property type="match status" value="1"/>
</dbReference>
<feature type="compositionally biased region" description="Low complexity" evidence="2">
    <location>
        <begin position="512"/>
        <end position="521"/>
    </location>
</feature>
<dbReference type="GO" id="GO:0010960">
    <property type="term" value="P:magnesium ion homeostasis"/>
    <property type="evidence" value="ECO:0007669"/>
    <property type="project" value="InterPro"/>
</dbReference>
<evidence type="ECO:0000256" key="2">
    <source>
        <dbReference type="SAM" id="MobiDB-lite"/>
    </source>
</evidence>
<dbReference type="PANTHER" id="PTHR12064">
    <property type="entry name" value="METAL TRANSPORTER CNNM"/>
    <property type="match status" value="1"/>
</dbReference>
<evidence type="ECO:0000256" key="1">
    <source>
        <dbReference type="PROSITE-ProRule" id="PRU01193"/>
    </source>
</evidence>
<proteinExistence type="predicted"/>
<dbReference type="FunFam" id="3.10.580.10:FF:000053">
    <property type="entry name" value="Unplaced genomic scaffold supercont1.12, whole genome shotgun sequence"/>
    <property type="match status" value="1"/>
</dbReference>
<dbReference type="GO" id="GO:0030026">
    <property type="term" value="P:intracellular manganese ion homeostasis"/>
    <property type="evidence" value="ECO:0007669"/>
    <property type="project" value="TreeGrafter"/>
</dbReference>
<keyword evidence="1 3" id="KW-1133">Transmembrane helix</keyword>
<feature type="transmembrane region" description="Helical" evidence="3">
    <location>
        <begin position="239"/>
        <end position="262"/>
    </location>
</feature>
<dbReference type="OrthoDB" id="5353557at2759"/>
<feature type="compositionally biased region" description="Pro residues" evidence="2">
    <location>
        <begin position="8"/>
        <end position="18"/>
    </location>
</feature>
<organism evidence="5">
    <name type="scientific">Cryptococcus bacillisporus CA1280</name>
    <dbReference type="NCBI Taxonomy" id="1296109"/>
    <lineage>
        <taxon>Eukaryota</taxon>
        <taxon>Fungi</taxon>
        <taxon>Dikarya</taxon>
        <taxon>Basidiomycota</taxon>
        <taxon>Agaricomycotina</taxon>
        <taxon>Tremellomycetes</taxon>
        <taxon>Tremellales</taxon>
        <taxon>Cryptococcaceae</taxon>
        <taxon>Cryptococcus</taxon>
        <taxon>Cryptococcus gattii species complex</taxon>
    </lineage>
</organism>
<keyword evidence="1 3" id="KW-0472">Membrane</keyword>
<evidence type="ECO:0000313" key="5">
    <source>
        <dbReference type="EMBL" id="KIR46464.1"/>
    </source>
</evidence>
<feature type="compositionally biased region" description="Basic residues" evidence="2">
    <location>
        <begin position="533"/>
        <end position="542"/>
    </location>
</feature>
<feature type="compositionally biased region" description="Acidic residues" evidence="2">
    <location>
        <begin position="37"/>
        <end position="46"/>
    </location>
</feature>
<feature type="transmembrane region" description="Helical" evidence="3">
    <location>
        <begin position="158"/>
        <end position="183"/>
    </location>
</feature>
<dbReference type="AlphaFoldDB" id="A0A0D0VJ33"/>
<evidence type="ECO:0000259" key="4">
    <source>
        <dbReference type="PROSITE" id="PS51846"/>
    </source>
</evidence>
<reference evidence="5" key="1">
    <citation type="submission" date="2015-01" db="EMBL/GenBank/DDBJ databases">
        <title>The Genome Sequence of Cryptococcus gattii CA1280.</title>
        <authorList>
            <consortium name="The Broad Institute Genomics Platform"/>
            <person name="Cuomo C."/>
            <person name="Litvintseva A."/>
            <person name="Chen Y."/>
            <person name="Heitman J."/>
            <person name="Sun S."/>
            <person name="Springer D."/>
            <person name="Dromer F."/>
            <person name="Young S."/>
            <person name="Zeng Q."/>
            <person name="Gargeya S."/>
            <person name="Abouelleil A."/>
            <person name="Alvarado L."/>
            <person name="Chapman S.B."/>
            <person name="Gainer-Dewar J."/>
            <person name="Goldberg J."/>
            <person name="Griggs A."/>
            <person name="Gujja S."/>
            <person name="Hansen M."/>
            <person name="Howarth C."/>
            <person name="Imamovic A."/>
            <person name="Larimer J."/>
            <person name="Murphy C."/>
            <person name="Naylor J."/>
            <person name="Pearson M."/>
            <person name="Priest M."/>
            <person name="Roberts A."/>
            <person name="Saif S."/>
            <person name="Shea T."/>
            <person name="Sykes S."/>
            <person name="Wortman J."/>
            <person name="Nusbaum C."/>
            <person name="Birren B."/>
        </authorList>
    </citation>
    <scope>NUCLEOTIDE SEQUENCE [LARGE SCALE GENOMIC DNA]</scope>
    <source>
        <strain evidence="5">CA1280</strain>
    </source>
</reference>
<feature type="region of interest" description="Disordered" evidence="2">
    <location>
        <begin position="793"/>
        <end position="827"/>
    </location>
</feature>
<feature type="compositionally biased region" description="Polar residues" evidence="2">
    <location>
        <begin position="793"/>
        <end position="807"/>
    </location>
</feature>
<feature type="compositionally biased region" description="Low complexity" evidence="2">
    <location>
        <begin position="813"/>
        <end position="826"/>
    </location>
</feature>
<dbReference type="Gene3D" id="3.10.580.10">
    <property type="entry name" value="CBS-domain"/>
    <property type="match status" value="2"/>
</dbReference>
<feature type="transmembrane region" description="Helical" evidence="3">
    <location>
        <begin position="216"/>
        <end position="233"/>
    </location>
</feature>
<feature type="domain" description="CNNM transmembrane" evidence="4">
    <location>
        <begin position="154"/>
        <end position="337"/>
    </location>
</feature>
<name>A0A0D0VJ33_CRYGA</name>
<feature type="region of interest" description="Disordered" evidence="2">
    <location>
        <begin position="921"/>
        <end position="965"/>
    </location>
</feature>
<feature type="compositionally biased region" description="Basic and acidic residues" evidence="2">
    <location>
        <begin position="543"/>
        <end position="558"/>
    </location>
</feature>
<dbReference type="HOGENOM" id="CLU_011310_2_0_1"/>
<protein>
    <submittedName>
        <fullName evidence="5">Unplaced genomic scaffold supercont1.12, whole genome shotgun sequence</fullName>
    </submittedName>
</protein>
<sequence length="965" mass="103750">MVEENHNEPPPPNIPTPTLPQSATTYTALARSTTVDSEAEPADEEEGDHRPFAPHTSTIDEHLSVFYQNANVERHVGRVRRSFTPLALLPIIALAFIPIASATNLDPYTSCPALPQKSTPILSATGYIFNHVADFVGLHDSLVGQHTANVKRGLDNTAIVEACMVPVLVLLSGMFAGLTLGYFSVDQTQLQVLAISGTPKHQEYARLIMPVRKDSHLLLTTLILGNMIVNEALPVVMDGLLSGVVSVVVSTAMVVIFAEIIPQSICSRYGLLIGARMAWPVRIMMWVAYPIAWPIAKLLEWILGAHHGIIYRRGELRELIKMHAAGGEGGGDLDFDTVQITQGALDLARKTVKDSMTPIEQVFMLPIEAKLDYETLGHVVKSGHSRIPVYQMVEVPDIDLSTPPIGPTKTKMVKKVLGSLLVKSCVLLDPEDATPLASIPINAIPSIPFDEPLTNMLNVFQEGRSHMAIVSRHVRRVGPVDPEDAQSVMTAAAGGLRQRFFRKVAGISGNRSFSDSDSSASGEEDLEKGEGGKKKKRRCKKAEKHDRAGSGRSDDHNAIRPTSNDVDDLTEAGEIKRMVKEVQEAEMKQQCGKESKKGSLVQAAKLTQLEQSVPADAQLSNDAVENFFDGLEGAPLGIITLEDVLEELIGEEIYDEYDEHGVPRSAASAFVPLEAMLAARKAALARQELAVAQSTPLPHVNDADFEQVVTAPTPGAGRRVMARIQIPKFSLKKPPSQPGRLRTEHLGANETPAATPPVGPPGYSNRPDEKSTYSAQVVTTPAELDEQPLACAQSDNRLVNHRLSTPPDSGAATTPSPQPQHSSSTPVLASAVPTRLLTAGATTSTPTAMPASQQSSLLNEAIFIERERRRMAASHSGQVRGQSSGPIVPSPRQLTPPISVSNFGIQMTGVNGERVEGQGIVSPQPIAAQRKKVPKFKSVPTPVATPSSGIDPIAGSKSSSKGEKE</sequence>
<dbReference type="GO" id="GO:0016020">
    <property type="term" value="C:membrane"/>
    <property type="evidence" value="ECO:0007669"/>
    <property type="project" value="UniProtKB-UniRule"/>
</dbReference>
<feature type="compositionally biased region" description="Polar residues" evidence="2">
    <location>
        <begin position="21"/>
        <end position="36"/>
    </location>
</feature>
<feature type="region of interest" description="Disordered" evidence="2">
    <location>
        <begin position="728"/>
        <end position="773"/>
    </location>
</feature>
<dbReference type="Pfam" id="PF01595">
    <property type="entry name" value="CNNM"/>
    <property type="match status" value="1"/>
</dbReference>
<dbReference type="InterPro" id="IPR046342">
    <property type="entry name" value="CBS_dom_sf"/>
</dbReference>
<feature type="transmembrane region" description="Helical" evidence="3">
    <location>
        <begin position="283"/>
        <end position="303"/>
    </location>
</feature>
<dbReference type="EMBL" id="KN847984">
    <property type="protein sequence ID" value="KIR46464.1"/>
    <property type="molecule type" value="Genomic_DNA"/>
</dbReference>
<gene>
    <name evidence="5" type="ORF">I312_04521</name>
</gene>